<feature type="compositionally biased region" description="Polar residues" evidence="1">
    <location>
        <begin position="391"/>
        <end position="410"/>
    </location>
</feature>
<evidence type="ECO:0000313" key="3">
    <source>
        <dbReference type="Proteomes" id="UP000326939"/>
    </source>
</evidence>
<feature type="compositionally biased region" description="Acidic residues" evidence="1">
    <location>
        <begin position="420"/>
        <end position="430"/>
    </location>
</feature>
<protein>
    <submittedName>
        <fullName evidence="2">Uncharacterized protein</fullName>
    </submittedName>
</protein>
<reference evidence="3" key="1">
    <citation type="journal article" date="2019" name="Gigascience">
        <title>De novo genome assembly of the endangered Acer yangbiense, a plant species with extremely small populations endemic to Yunnan Province, China.</title>
        <authorList>
            <person name="Yang J."/>
            <person name="Wariss H.M."/>
            <person name="Tao L."/>
            <person name="Zhang R."/>
            <person name="Yun Q."/>
            <person name="Hollingsworth P."/>
            <person name="Dao Z."/>
            <person name="Luo G."/>
            <person name="Guo H."/>
            <person name="Ma Y."/>
            <person name="Sun W."/>
        </authorList>
    </citation>
    <scope>NUCLEOTIDE SEQUENCE [LARGE SCALE GENOMIC DNA]</scope>
    <source>
        <strain evidence="3">cv. br00</strain>
    </source>
</reference>
<dbReference type="Proteomes" id="UP000326939">
    <property type="component" value="Chromosome 17"/>
</dbReference>
<dbReference type="EMBL" id="VDCV01000017">
    <property type="protein sequence ID" value="KAB5515805.1"/>
    <property type="molecule type" value="Genomic_DNA"/>
</dbReference>
<feature type="region of interest" description="Disordered" evidence="1">
    <location>
        <begin position="306"/>
        <end position="329"/>
    </location>
</feature>
<gene>
    <name evidence="2" type="ORF">DKX38_026453</name>
</gene>
<feature type="region of interest" description="Disordered" evidence="1">
    <location>
        <begin position="386"/>
        <end position="430"/>
    </location>
</feature>
<dbReference type="PANTHER" id="PTHR35274:SF5">
    <property type="entry name" value="PROTEIN E6-LIKE"/>
    <property type="match status" value="1"/>
</dbReference>
<comment type="caution">
    <text evidence="2">The sequence shown here is derived from an EMBL/GenBank/DDBJ whole genome shotgun (WGS) entry which is preliminary data.</text>
</comment>
<proteinExistence type="predicted"/>
<feature type="compositionally biased region" description="Low complexity" evidence="1">
    <location>
        <begin position="311"/>
        <end position="329"/>
    </location>
</feature>
<name>A0A5N5JEN0_9ROSI</name>
<accession>A0A5N5JEN0</accession>
<evidence type="ECO:0000313" key="2">
    <source>
        <dbReference type="EMBL" id="KAB5515805.1"/>
    </source>
</evidence>
<dbReference type="PANTHER" id="PTHR35274">
    <property type="entry name" value="E6-LIKE PROTEIN"/>
    <property type="match status" value="1"/>
</dbReference>
<dbReference type="AlphaFoldDB" id="A0A5N5JEN0"/>
<organism evidence="2 3">
    <name type="scientific">Salix brachista</name>
    <dbReference type="NCBI Taxonomy" id="2182728"/>
    <lineage>
        <taxon>Eukaryota</taxon>
        <taxon>Viridiplantae</taxon>
        <taxon>Streptophyta</taxon>
        <taxon>Embryophyta</taxon>
        <taxon>Tracheophyta</taxon>
        <taxon>Spermatophyta</taxon>
        <taxon>Magnoliopsida</taxon>
        <taxon>eudicotyledons</taxon>
        <taxon>Gunneridae</taxon>
        <taxon>Pentapetalae</taxon>
        <taxon>rosids</taxon>
        <taxon>fabids</taxon>
        <taxon>Malpighiales</taxon>
        <taxon>Salicaceae</taxon>
        <taxon>Saliceae</taxon>
        <taxon>Salix</taxon>
    </lineage>
</organism>
<dbReference type="InterPro" id="IPR040290">
    <property type="entry name" value="Prot_E6-like"/>
</dbReference>
<keyword evidence="3" id="KW-1185">Reference proteome</keyword>
<evidence type="ECO:0000256" key="1">
    <source>
        <dbReference type="SAM" id="MobiDB-lite"/>
    </source>
</evidence>
<sequence length="430" mass="47570">MEMKLRSQQEQPENFVDLLPVISPMASSGKLVFFFFFLAVFSSIQARESKFFSKFTRYSITENTGRKESTISSVPIQAPTSAPAPAPAIEFLPDVPVPAPAIEDLPDVPVLAPAPAPVIGESENGYGLFSEDSTSTTTTTTTANENELLNEELDGVHFNKKYENSYYNNNNGYKVDGARYETGNQNNNGYTSNYNNKAYKVGSARYETGNQNSNGFTNNYYNNGYKLAGESYETGNQNSGNGFTNNYDNNGYKLAGESYATGNQNNGNGYTNNNNGYKLAGESYETVNQNSGNGYTNNNGYKLAGESYEAGNQNSGNGYTNNNGNTNSYSNNGYETERQGMSDTRYMEGGKYYYHVKNTEKQGMSDTRFMEGGKYSNNVNYYPANEYDSGKVSTQNQGSYGNVENPNEFNTMEEYQSQEGYEESQEESLP</sequence>